<dbReference type="CDD" id="cd16936">
    <property type="entry name" value="HATPase_RsbW-like"/>
    <property type="match status" value="1"/>
</dbReference>
<keyword evidence="1" id="KW-0808">Transferase</keyword>
<name>A0ABP7C1Z0_9ACTN</name>
<dbReference type="Pfam" id="PF13581">
    <property type="entry name" value="HATPase_c_2"/>
    <property type="match status" value="1"/>
</dbReference>
<dbReference type="PANTHER" id="PTHR35526:SF3">
    <property type="entry name" value="ANTI-SIGMA-F FACTOR RSBW"/>
    <property type="match status" value="1"/>
</dbReference>
<organism evidence="3 4">
    <name type="scientific">Nonomuraea antimicrobica</name>
    <dbReference type="NCBI Taxonomy" id="561173"/>
    <lineage>
        <taxon>Bacteria</taxon>
        <taxon>Bacillati</taxon>
        <taxon>Actinomycetota</taxon>
        <taxon>Actinomycetes</taxon>
        <taxon>Streptosporangiales</taxon>
        <taxon>Streptosporangiaceae</taxon>
        <taxon>Nonomuraea</taxon>
    </lineage>
</organism>
<protein>
    <submittedName>
        <fullName evidence="3">ATP-binding protein</fullName>
    </submittedName>
</protein>
<keyword evidence="1" id="KW-0723">Serine/threonine-protein kinase</keyword>
<comment type="caution">
    <text evidence="3">The sequence shown here is derived from an EMBL/GenBank/DDBJ whole genome shotgun (WGS) entry which is preliminary data.</text>
</comment>
<gene>
    <name evidence="3" type="ORF">GCM10022224_043630</name>
</gene>
<evidence type="ECO:0000259" key="2">
    <source>
        <dbReference type="Pfam" id="PF13581"/>
    </source>
</evidence>
<reference evidence="4" key="1">
    <citation type="journal article" date="2019" name="Int. J. Syst. Evol. Microbiol.">
        <title>The Global Catalogue of Microorganisms (GCM) 10K type strain sequencing project: providing services to taxonomists for standard genome sequencing and annotation.</title>
        <authorList>
            <consortium name="The Broad Institute Genomics Platform"/>
            <consortium name="The Broad Institute Genome Sequencing Center for Infectious Disease"/>
            <person name="Wu L."/>
            <person name="Ma J."/>
        </authorList>
    </citation>
    <scope>NUCLEOTIDE SEQUENCE [LARGE SCALE GENOMIC DNA]</scope>
    <source>
        <strain evidence="4">JCM 16904</strain>
    </source>
</reference>
<keyword evidence="1" id="KW-0418">Kinase</keyword>
<feature type="domain" description="Histidine kinase/HSP90-like ATPase" evidence="2">
    <location>
        <begin position="31"/>
        <end position="137"/>
    </location>
</feature>
<dbReference type="SUPFAM" id="SSF55874">
    <property type="entry name" value="ATPase domain of HSP90 chaperone/DNA topoisomerase II/histidine kinase"/>
    <property type="match status" value="1"/>
</dbReference>
<proteinExistence type="predicted"/>
<dbReference type="InterPro" id="IPR036890">
    <property type="entry name" value="HATPase_C_sf"/>
</dbReference>
<evidence type="ECO:0000256" key="1">
    <source>
        <dbReference type="ARBA" id="ARBA00022527"/>
    </source>
</evidence>
<sequence length="150" mass="16271">MSVPAETLPTQPPDVARWQGATLRRGARAPREARQVVRSWLADADPEVLDNVVLVVCELVTNAVRHVPAGPDRDWVEVRLGVVDDFVRLEVIDPGTTTPEPRFTPLEPGSMRQSGRGLGLVAALSVRCGTRRIAGGHRVVWADLARAGGR</sequence>
<dbReference type="GO" id="GO:0005524">
    <property type="term" value="F:ATP binding"/>
    <property type="evidence" value="ECO:0007669"/>
    <property type="project" value="UniProtKB-KW"/>
</dbReference>
<dbReference type="EMBL" id="BAAAZP010000082">
    <property type="protein sequence ID" value="GAA3674640.1"/>
    <property type="molecule type" value="Genomic_DNA"/>
</dbReference>
<accession>A0ABP7C1Z0</accession>
<dbReference type="InterPro" id="IPR003594">
    <property type="entry name" value="HATPase_dom"/>
</dbReference>
<keyword evidence="3" id="KW-0067">ATP-binding</keyword>
<dbReference type="Gene3D" id="3.30.565.10">
    <property type="entry name" value="Histidine kinase-like ATPase, C-terminal domain"/>
    <property type="match status" value="1"/>
</dbReference>
<keyword evidence="3" id="KW-0547">Nucleotide-binding</keyword>
<dbReference type="PANTHER" id="PTHR35526">
    <property type="entry name" value="ANTI-SIGMA-F FACTOR RSBW-RELATED"/>
    <property type="match status" value="1"/>
</dbReference>
<dbReference type="Proteomes" id="UP001500902">
    <property type="component" value="Unassembled WGS sequence"/>
</dbReference>
<keyword evidence="4" id="KW-1185">Reference proteome</keyword>
<dbReference type="InterPro" id="IPR050267">
    <property type="entry name" value="Anti-sigma-factor_SerPK"/>
</dbReference>
<evidence type="ECO:0000313" key="4">
    <source>
        <dbReference type="Proteomes" id="UP001500902"/>
    </source>
</evidence>
<evidence type="ECO:0000313" key="3">
    <source>
        <dbReference type="EMBL" id="GAA3674640.1"/>
    </source>
</evidence>